<evidence type="ECO:0000313" key="2">
    <source>
        <dbReference type="Proteomes" id="UP001161422"/>
    </source>
</evidence>
<dbReference type="EMBL" id="BSNC01000005">
    <property type="protein sequence ID" value="GLP96563.1"/>
    <property type="molecule type" value="Genomic_DNA"/>
</dbReference>
<dbReference type="RefSeq" id="WP_095503891.1">
    <property type="nucleotide sequence ID" value="NZ_BSNC01000005.1"/>
</dbReference>
<accession>A0AA37RWQ7</accession>
<organism evidence="1 2">
    <name type="scientific">Paraferrimonas sedimenticola</name>
    <dbReference type="NCBI Taxonomy" id="375674"/>
    <lineage>
        <taxon>Bacteria</taxon>
        <taxon>Pseudomonadati</taxon>
        <taxon>Pseudomonadota</taxon>
        <taxon>Gammaproteobacteria</taxon>
        <taxon>Alteromonadales</taxon>
        <taxon>Ferrimonadaceae</taxon>
        <taxon>Paraferrimonas</taxon>
    </lineage>
</organism>
<protein>
    <submittedName>
        <fullName evidence="1">Uncharacterized protein</fullName>
    </submittedName>
</protein>
<dbReference type="Proteomes" id="UP001161422">
    <property type="component" value="Unassembled WGS sequence"/>
</dbReference>
<sequence length="378" mass="41915">MRKLLWVAIALGSAIGLYLYSLSPHEKTFSIEPASPQPQAAIVQSGAPASTNLDATSNTVSVGKPKEGFQPQCIANDWLRNSTEEMIKQYEQAIERHLHSLANEGSDLSQYQHALYAPVESKQERLARLVKYNKSFGGKPLTFQAALNICTTAPEEPGCSIELAMAAIEADPDNGSMWLSAILYFAATKNTEKMRWAMSKAISTNYFNERMGAFALGYAEALQGSAANSQALNLFNGFAEALESVRSFAPLVDTCKEQIADPVFAQQCLQYGQDLQSRAQTSITQIVGIRLQKQVYRHNSDFKSAKIVDESYTRFTPTPPYPTKADILMFSDDEFTRAWLINFDQVGEVEAQRVIHTIAEQLYPGELPAPCEELEFEL</sequence>
<gene>
    <name evidence="1" type="ORF">GCM10007895_18690</name>
</gene>
<comment type="caution">
    <text evidence="1">The sequence shown here is derived from an EMBL/GenBank/DDBJ whole genome shotgun (WGS) entry which is preliminary data.</text>
</comment>
<evidence type="ECO:0000313" key="1">
    <source>
        <dbReference type="EMBL" id="GLP96563.1"/>
    </source>
</evidence>
<reference evidence="1" key="1">
    <citation type="journal article" date="2014" name="Int. J. Syst. Evol. Microbiol.">
        <title>Complete genome sequence of Corynebacterium casei LMG S-19264T (=DSM 44701T), isolated from a smear-ripened cheese.</title>
        <authorList>
            <consortium name="US DOE Joint Genome Institute (JGI-PGF)"/>
            <person name="Walter F."/>
            <person name="Albersmeier A."/>
            <person name="Kalinowski J."/>
            <person name="Ruckert C."/>
        </authorList>
    </citation>
    <scope>NUCLEOTIDE SEQUENCE</scope>
    <source>
        <strain evidence="1">NBRC 101628</strain>
    </source>
</reference>
<keyword evidence="2" id="KW-1185">Reference proteome</keyword>
<name>A0AA37RWQ7_9GAMM</name>
<dbReference type="AlphaFoldDB" id="A0AA37RWQ7"/>
<proteinExistence type="predicted"/>
<reference evidence="1" key="2">
    <citation type="submission" date="2023-01" db="EMBL/GenBank/DDBJ databases">
        <title>Draft genome sequence of Paraferrimonas sedimenticola strain NBRC 101628.</title>
        <authorList>
            <person name="Sun Q."/>
            <person name="Mori K."/>
        </authorList>
    </citation>
    <scope>NUCLEOTIDE SEQUENCE</scope>
    <source>
        <strain evidence="1">NBRC 101628</strain>
    </source>
</reference>